<organism evidence="2 3">
    <name type="scientific">Rhizocola hellebori</name>
    <dbReference type="NCBI Taxonomy" id="1392758"/>
    <lineage>
        <taxon>Bacteria</taxon>
        <taxon>Bacillati</taxon>
        <taxon>Actinomycetota</taxon>
        <taxon>Actinomycetes</taxon>
        <taxon>Micromonosporales</taxon>
        <taxon>Micromonosporaceae</taxon>
        <taxon>Rhizocola</taxon>
    </lineage>
</organism>
<dbReference type="InterPro" id="IPR011051">
    <property type="entry name" value="RmlC_Cupin_sf"/>
</dbReference>
<feature type="domain" description="Cupin type-2" evidence="1">
    <location>
        <begin position="29"/>
        <end position="86"/>
    </location>
</feature>
<proteinExistence type="predicted"/>
<dbReference type="AlphaFoldDB" id="A0A8J3Q2U2"/>
<dbReference type="InterPro" id="IPR013096">
    <property type="entry name" value="Cupin_2"/>
</dbReference>
<reference evidence="2" key="1">
    <citation type="submission" date="2021-01" db="EMBL/GenBank/DDBJ databases">
        <title>Whole genome shotgun sequence of Rhizocola hellebori NBRC 109834.</title>
        <authorList>
            <person name="Komaki H."/>
            <person name="Tamura T."/>
        </authorList>
    </citation>
    <scope>NUCLEOTIDE SEQUENCE</scope>
    <source>
        <strain evidence="2">NBRC 109834</strain>
    </source>
</reference>
<gene>
    <name evidence="2" type="ORF">Rhe02_08870</name>
</gene>
<dbReference type="Proteomes" id="UP000612899">
    <property type="component" value="Unassembled WGS sequence"/>
</dbReference>
<evidence type="ECO:0000313" key="2">
    <source>
        <dbReference type="EMBL" id="GIH02820.1"/>
    </source>
</evidence>
<name>A0A8J3Q2U2_9ACTN</name>
<dbReference type="SUPFAM" id="SSF51182">
    <property type="entry name" value="RmlC-like cupins"/>
    <property type="match status" value="1"/>
</dbReference>
<keyword evidence="3" id="KW-1185">Reference proteome</keyword>
<evidence type="ECO:0000313" key="3">
    <source>
        <dbReference type="Proteomes" id="UP000612899"/>
    </source>
</evidence>
<sequence>MSSLPSFPGGTSVTRLSVYSGQCADGLAGGTPHLHTASAEAYVVTGGEGALQTLDASGFHETVLRAGSAVWFTPGTIHRAINYRDLQIVVVMQNAGLPEAGDAIMTFPPEILADPARYAAAAALPADVSPDVLDEAVRLRRDLAVDGFQRLVASAAGGDFSPLQNLYDSAAALVRPRLADWRATWQETVERETRRTEEVFAALERGDGQHLSQSVLLAAPPSDTARWGMCGRLYTHDVAHPLVLAGLSAPARPQSAHSQ</sequence>
<dbReference type="EMBL" id="BONY01000004">
    <property type="protein sequence ID" value="GIH02820.1"/>
    <property type="molecule type" value="Genomic_DNA"/>
</dbReference>
<dbReference type="InterPro" id="IPR014710">
    <property type="entry name" value="RmlC-like_jellyroll"/>
</dbReference>
<comment type="caution">
    <text evidence="2">The sequence shown here is derived from an EMBL/GenBank/DDBJ whole genome shotgun (WGS) entry which is preliminary data.</text>
</comment>
<protein>
    <recommendedName>
        <fullName evidence="1">Cupin type-2 domain-containing protein</fullName>
    </recommendedName>
</protein>
<dbReference type="Gene3D" id="2.60.120.10">
    <property type="entry name" value="Jelly Rolls"/>
    <property type="match status" value="1"/>
</dbReference>
<evidence type="ECO:0000259" key="1">
    <source>
        <dbReference type="Pfam" id="PF07883"/>
    </source>
</evidence>
<dbReference type="RefSeq" id="WP_203906751.1">
    <property type="nucleotide sequence ID" value="NZ_BONY01000004.1"/>
</dbReference>
<accession>A0A8J3Q2U2</accession>
<dbReference type="Pfam" id="PF07883">
    <property type="entry name" value="Cupin_2"/>
    <property type="match status" value="1"/>
</dbReference>